<dbReference type="OrthoDB" id="9815244at2"/>
<evidence type="ECO:0000259" key="4">
    <source>
        <dbReference type="Pfam" id="PF10531"/>
    </source>
</evidence>
<dbReference type="EMBL" id="CP001804">
    <property type="protein sequence ID" value="ACY18427.1"/>
    <property type="molecule type" value="Genomic_DNA"/>
</dbReference>
<dbReference type="Pfam" id="PF10531">
    <property type="entry name" value="SLBB"/>
    <property type="match status" value="1"/>
</dbReference>
<protein>
    <submittedName>
        <fullName evidence="5">Polysaccharide export protein</fullName>
    </submittedName>
</protein>
<dbReference type="InterPro" id="IPR003715">
    <property type="entry name" value="Poly_export_N"/>
</dbReference>
<dbReference type="RefSeq" id="WP_012831019.1">
    <property type="nucleotide sequence ID" value="NC_013440.1"/>
</dbReference>
<accession>D0LJS0</accession>
<name>D0LJS0_HALO1</name>
<evidence type="ECO:0000256" key="1">
    <source>
        <dbReference type="ARBA" id="ARBA00022729"/>
    </source>
</evidence>
<dbReference type="STRING" id="502025.Hoch_5952"/>
<dbReference type="PANTHER" id="PTHR33619">
    <property type="entry name" value="POLYSACCHARIDE EXPORT PROTEIN GFCE-RELATED"/>
    <property type="match status" value="1"/>
</dbReference>
<dbReference type="Pfam" id="PF02563">
    <property type="entry name" value="Poly_export"/>
    <property type="match status" value="1"/>
</dbReference>
<sequence length="557" mass="60089">MLLPCPRERLQGFAPRRRPALIIALAMLLWSTLAAPAAAQPRPAPQPPARVDAVAGDNAAATGTLPFGANLFLGNFLNQREDGLNPEYMVMPGDRVAVYTWGALQVNDVFVVDGQGNIFLPQIGPVSLAGVRNAELTAVVARAIGRIYTRNVEVYTNLLTAAPAGVYVTGRVVRPGRYAGVPSDSVLFFLDQAGGIDPMLGSYRDIVVLREGEVLAEVDLYDFILDGVLPGIQFADGDTILVRARGPVVQVSGDVSAPGLIEFDQELFTGADVMAILPQAARATEVTIEGIRGGRPFAETISVSQLGAHRLQDGDVLEIRDDGYAETILVRLEGEYEGPTLLSVRRGARLVDLLNYVAVDPELADLDGVHLRRASVAQAQKKTIDDGLYRLERSALLALSSTNVEAEIRLKEAELMKQFIASARLIQPLGRVVTSRGGHLLNVRLEDGDIVVIPRKTHVVRVGGEVQLTQAVIHHPDMRVRDYVHEAGGYTERANDDEVIVLHADASVSVGDDDMRVRPGDEILVTPKVDPKLLQNSMDLVSVIYQIAVSAAVVLAI</sequence>
<dbReference type="AlphaFoldDB" id="D0LJS0"/>
<evidence type="ECO:0000313" key="5">
    <source>
        <dbReference type="EMBL" id="ACY18427.1"/>
    </source>
</evidence>
<dbReference type="HOGENOM" id="CLU_036993_0_0_7"/>
<feature type="signal peptide" evidence="2">
    <location>
        <begin position="1"/>
        <end position="39"/>
    </location>
</feature>
<dbReference type="Proteomes" id="UP000001880">
    <property type="component" value="Chromosome"/>
</dbReference>
<evidence type="ECO:0000259" key="3">
    <source>
        <dbReference type="Pfam" id="PF02563"/>
    </source>
</evidence>
<dbReference type="GO" id="GO:0015159">
    <property type="term" value="F:polysaccharide transmembrane transporter activity"/>
    <property type="evidence" value="ECO:0007669"/>
    <property type="project" value="InterPro"/>
</dbReference>
<feature type="domain" description="Soluble ligand binding" evidence="4">
    <location>
        <begin position="459"/>
        <end position="504"/>
    </location>
</feature>
<reference evidence="5 6" key="1">
    <citation type="journal article" date="2010" name="Stand. Genomic Sci.">
        <title>Complete genome sequence of Haliangium ochraceum type strain (SMP-2).</title>
        <authorList>
            <consortium name="US DOE Joint Genome Institute (JGI-PGF)"/>
            <person name="Ivanova N."/>
            <person name="Daum C."/>
            <person name="Lang E."/>
            <person name="Abt B."/>
            <person name="Kopitz M."/>
            <person name="Saunders E."/>
            <person name="Lapidus A."/>
            <person name="Lucas S."/>
            <person name="Glavina Del Rio T."/>
            <person name="Nolan M."/>
            <person name="Tice H."/>
            <person name="Copeland A."/>
            <person name="Cheng J.F."/>
            <person name="Chen F."/>
            <person name="Bruce D."/>
            <person name="Goodwin L."/>
            <person name="Pitluck S."/>
            <person name="Mavromatis K."/>
            <person name="Pati A."/>
            <person name="Mikhailova N."/>
            <person name="Chen A."/>
            <person name="Palaniappan K."/>
            <person name="Land M."/>
            <person name="Hauser L."/>
            <person name="Chang Y.J."/>
            <person name="Jeffries C.D."/>
            <person name="Detter J.C."/>
            <person name="Brettin T."/>
            <person name="Rohde M."/>
            <person name="Goker M."/>
            <person name="Bristow J."/>
            <person name="Markowitz V."/>
            <person name="Eisen J.A."/>
            <person name="Hugenholtz P."/>
            <person name="Kyrpides N.C."/>
            <person name="Klenk H.P."/>
        </authorList>
    </citation>
    <scope>NUCLEOTIDE SEQUENCE [LARGE SCALE GENOMIC DNA]</scope>
    <source>
        <strain evidence="6">DSM 14365 / CIP 107738 / JCM 11303 / AJ 13395 / SMP-2</strain>
    </source>
</reference>
<feature type="domain" description="Polysaccharide export protein N-terminal" evidence="3">
    <location>
        <begin position="85"/>
        <end position="158"/>
    </location>
</feature>
<organism evidence="5 6">
    <name type="scientific">Haliangium ochraceum (strain DSM 14365 / JCM 11303 / SMP-2)</name>
    <dbReference type="NCBI Taxonomy" id="502025"/>
    <lineage>
        <taxon>Bacteria</taxon>
        <taxon>Pseudomonadati</taxon>
        <taxon>Myxococcota</taxon>
        <taxon>Polyangia</taxon>
        <taxon>Haliangiales</taxon>
        <taxon>Kofleriaceae</taxon>
        <taxon>Haliangium</taxon>
    </lineage>
</organism>
<dbReference type="InterPro" id="IPR019554">
    <property type="entry name" value="Soluble_ligand-bd"/>
</dbReference>
<dbReference type="Gene3D" id="3.30.1950.10">
    <property type="entry name" value="wza like domain"/>
    <property type="match status" value="1"/>
</dbReference>
<dbReference type="PANTHER" id="PTHR33619:SF3">
    <property type="entry name" value="POLYSACCHARIDE EXPORT PROTEIN GFCE-RELATED"/>
    <property type="match status" value="1"/>
</dbReference>
<keyword evidence="6" id="KW-1185">Reference proteome</keyword>
<dbReference type="InterPro" id="IPR049712">
    <property type="entry name" value="Poly_export"/>
</dbReference>
<dbReference type="eggNOG" id="COG1596">
    <property type="taxonomic scope" value="Bacteria"/>
</dbReference>
<feature type="chain" id="PRO_5003011427" evidence="2">
    <location>
        <begin position="40"/>
        <end position="557"/>
    </location>
</feature>
<proteinExistence type="predicted"/>
<evidence type="ECO:0000313" key="6">
    <source>
        <dbReference type="Proteomes" id="UP000001880"/>
    </source>
</evidence>
<gene>
    <name evidence="5" type="ordered locus">Hoch_5952</name>
</gene>
<dbReference type="Gene3D" id="3.10.560.10">
    <property type="entry name" value="Outer membrane lipoprotein wza domain like"/>
    <property type="match status" value="3"/>
</dbReference>
<evidence type="ECO:0000256" key="2">
    <source>
        <dbReference type="SAM" id="SignalP"/>
    </source>
</evidence>
<keyword evidence="1 2" id="KW-0732">Signal</keyword>
<dbReference type="KEGG" id="hoh:Hoch_5952"/>